<dbReference type="Proteomes" id="UP000036834">
    <property type="component" value="Unassembled WGS sequence"/>
</dbReference>
<evidence type="ECO:0000256" key="1">
    <source>
        <dbReference type="ARBA" id="ARBA00006484"/>
    </source>
</evidence>
<gene>
    <name evidence="4" type="primary">fabG</name>
    <name evidence="3" type="synonym">fabG_4</name>
    <name evidence="4" type="ORF">ADS79_04250</name>
    <name evidence="3" type="ORF">BRE01_21620</name>
</gene>
<evidence type="ECO:0000313" key="4">
    <source>
        <dbReference type="EMBL" id="KNB73191.1"/>
    </source>
</evidence>
<dbReference type="FunFam" id="3.40.50.720:FF:000173">
    <property type="entry name" value="3-oxoacyl-[acyl-carrier protein] reductase"/>
    <property type="match status" value="1"/>
</dbReference>
<keyword evidence="2" id="KW-0560">Oxidoreductase</keyword>
<sequence length="253" mass="27914">MLSRKVALITGGATGIGNRIVREMAKHQYDLVINYRSNEKEAKAVATYVEEHYHVKTLCIKGDVASIDDVNELVDHALEQFSTIDVLINNAGPFVFDYKNLVDYDLDEWKYMVDGNLSSVFYLAKRIVPLMRQKKWGRIINFGYHLAETAPGWSQRAAYAAAKTGLVSLTKSLAIEEAPHGITVNMVNLGDIVHPWKEASIADVAGLDNNNTPIGRLGTGEDIARVVEFLTQEKSDFITGAVIPVTGGKTSFI</sequence>
<dbReference type="PRINTS" id="PR00080">
    <property type="entry name" value="SDRFAMILY"/>
</dbReference>
<dbReference type="STRING" id="54915.ADS79_04250"/>
<evidence type="ECO:0000313" key="6">
    <source>
        <dbReference type="Proteomes" id="UP000319578"/>
    </source>
</evidence>
<dbReference type="Gene3D" id="3.40.50.720">
    <property type="entry name" value="NAD(P)-binding Rossmann-like Domain"/>
    <property type="match status" value="1"/>
</dbReference>
<dbReference type="CDD" id="cd05233">
    <property type="entry name" value="SDR_c"/>
    <property type="match status" value="1"/>
</dbReference>
<dbReference type="AlphaFoldDB" id="A0A0K9YWZ2"/>
<evidence type="ECO:0000313" key="3">
    <source>
        <dbReference type="EMBL" id="GED68460.1"/>
    </source>
</evidence>
<reference evidence="3 6" key="3">
    <citation type="submission" date="2019-06" db="EMBL/GenBank/DDBJ databases">
        <title>Whole genome shotgun sequence of Brevibacillus reuszeri NBRC 15719.</title>
        <authorList>
            <person name="Hosoyama A."/>
            <person name="Uohara A."/>
            <person name="Ohji S."/>
            <person name="Ichikawa N."/>
        </authorList>
    </citation>
    <scope>NUCLEOTIDE SEQUENCE [LARGE SCALE GENOMIC DNA]</scope>
    <source>
        <strain evidence="3 6">NBRC 15719</strain>
    </source>
</reference>
<dbReference type="PANTHER" id="PTHR42760:SF36">
    <property type="entry name" value="OXIDOREDUCTASE YTKK-RELATED"/>
    <property type="match status" value="1"/>
</dbReference>
<organism evidence="4 5">
    <name type="scientific">Brevibacillus reuszeri</name>
    <dbReference type="NCBI Taxonomy" id="54915"/>
    <lineage>
        <taxon>Bacteria</taxon>
        <taxon>Bacillati</taxon>
        <taxon>Bacillota</taxon>
        <taxon>Bacilli</taxon>
        <taxon>Bacillales</taxon>
        <taxon>Paenibacillaceae</taxon>
        <taxon>Brevibacillus</taxon>
    </lineage>
</organism>
<comment type="caution">
    <text evidence="4">The sequence shown here is derived from an EMBL/GenBank/DDBJ whole genome shotgun (WGS) entry which is preliminary data.</text>
</comment>
<accession>A0A0K9YWZ2</accession>
<dbReference type="InterPro" id="IPR036291">
    <property type="entry name" value="NAD(P)-bd_dom_sf"/>
</dbReference>
<name>A0A0K9YWZ2_9BACL</name>
<dbReference type="Proteomes" id="UP000319578">
    <property type="component" value="Unassembled WGS sequence"/>
</dbReference>
<reference evidence="4" key="2">
    <citation type="submission" date="2015-07" db="EMBL/GenBank/DDBJ databases">
        <title>MeaNS - Measles Nucleotide Surveillance Program.</title>
        <authorList>
            <person name="Tran T."/>
            <person name="Druce J."/>
        </authorList>
    </citation>
    <scope>NUCLEOTIDE SEQUENCE</scope>
    <source>
        <strain evidence="4">DSM 9887</strain>
    </source>
</reference>
<dbReference type="RefSeq" id="WP_049737184.1">
    <property type="nucleotide sequence ID" value="NZ_BJON01000008.1"/>
</dbReference>
<keyword evidence="6" id="KW-1185">Reference proteome</keyword>
<dbReference type="PANTHER" id="PTHR42760">
    <property type="entry name" value="SHORT-CHAIN DEHYDROGENASES/REDUCTASES FAMILY MEMBER"/>
    <property type="match status" value="1"/>
</dbReference>
<dbReference type="SUPFAM" id="SSF51735">
    <property type="entry name" value="NAD(P)-binding Rossmann-fold domains"/>
    <property type="match status" value="1"/>
</dbReference>
<dbReference type="PRINTS" id="PR00081">
    <property type="entry name" value="GDHRDH"/>
</dbReference>
<dbReference type="EMBL" id="BJON01000008">
    <property type="protein sequence ID" value="GED68460.1"/>
    <property type="molecule type" value="Genomic_DNA"/>
</dbReference>
<dbReference type="PATRIC" id="fig|54915.3.peg.6234"/>
<dbReference type="GO" id="GO:0030497">
    <property type="term" value="P:fatty acid elongation"/>
    <property type="evidence" value="ECO:0007669"/>
    <property type="project" value="TreeGrafter"/>
</dbReference>
<dbReference type="PROSITE" id="PS00061">
    <property type="entry name" value="ADH_SHORT"/>
    <property type="match status" value="1"/>
</dbReference>
<comment type="similarity">
    <text evidence="1">Belongs to the short-chain dehydrogenases/reductases (SDR) family.</text>
</comment>
<reference evidence="5" key="1">
    <citation type="submission" date="2015-07" db="EMBL/GenBank/DDBJ databases">
        <title>Genome sequencing project for genomic taxonomy and phylogenomics of Bacillus-like bacteria.</title>
        <authorList>
            <person name="Liu B."/>
            <person name="Wang J."/>
            <person name="Zhu Y."/>
            <person name="Liu G."/>
            <person name="Chen Q."/>
            <person name="Chen Z."/>
            <person name="Lan J."/>
            <person name="Che J."/>
            <person name="Ge C."/>
            <person name="Shi H."/>
            <person name="Pan Z."/>
            <person name="Liu X."/>
        </authorList>
    </citation>
    <scope>NUCLEOTIDE SEQUENCE [LARGE SCALE GENOMIC DNA]</scope>
    <source>
        <strain evidence="5">DSM 9887</strain>
    </source>
</reference>
<dbReference type="GO" id="GO:0016616">
    <property type="term" value="F:oxidoreductase activity, acting on the CH-OH group of donors, NAD or NADP as acceptor"/>
    <property type="evidence" value="ECO:0007669"/>
    <property type="project" value="TreeGrafter"/>
</dbReference>
<evidence type="ECO:0000256" key="2">
    <source>
        <dbReference type="ARBA" id="ARBA00023002"/>
    </source>
</evidence>
<evidence type="ECO:0000313" key="5">
    <source>
        <dbReference type="Proteomes" id="UP000036834"/>
    </source>
</evidence>
<protein>
    <submittedName>
        <fullName evidence="4">3-ketoacyl-ACP reductase</fullName>
    </submittedName>
</protein>
<dbReference type="InterPro" id="IPR020904">
    <property type="entry name" value="Sc_DH/Rdtase_CS"/>
</dbReference>
<dbReference type="Pfam" id="PF13561">
    <property type="entry name" value="adh_short_C2"/>
    <property type="match status" value="1"/>
</dbReference>
<dbReference type="EMBL" id="LGIQ01000005">
    <property type="protein sequence ID" value="KNB73191.1"/>
    <property type="molecule type" value="Genomic_DNA"/>
</dbReference>
<dbReference type="InterPro" id="IPR002347">
    <property type="entry name" value="SDR_fam"/>
</dbReference>
<proteinExistence type="inferred from homology"/>